<evidence type="ECO:0000313" key="9">
    <source>
        <dbReference type="EMBL" id="OBQ72152.1"/>
    </source>
</evidence>
<dbReference type="Pfam" id="PF01032">
    <property type="entry name" value="FecCD"/>
    <property type="match status" value="1"/>
</dbReference>
<feature type="transmembrane region" description="Helical" evidence="8">
    <location>
        <begin position="77"/>
        <end position="97"/>
    </location>
</feature>
<evidence type="ECO:0000256" key="2">
    <source>
        <dbReference type="ARBA" id="ARBA00007935"/>
    </source>
</evidence>
<reference evidence="9 10" key="1">
    <citation type="submission" date="2016-05" db="EMBL/GenBank/DDBJ databases">
        <authorList>
            <person name="Ramsay J.P."/>
        </authorList>
    </citation>
    <scope>NUCLEOTIDE SEQUENCE [LARGE SCALE GENOMIC DNA]</scope>
    <source>
        <strain evidence="9 10">NZP2042</strain>
    </source>
</reference>
<dbReference type="PANTHER" id="PTHR30472:SF67">
    <property type="entry name" value="PERMEASE OF ABC TRANSPORTER-RELATED"/>
    <property type="match status" value="1"/>
</dbReference>
<protein>
    <submittedName>
        <fullName evidence="9">ABC transporter permease</fullName>
    </submittedName>
</protein>
<dbReference type="GO" id="GO:0005886">
    <property type="term" value="C:plasma membrane"/>
    <property type="evidence" value="ECO:0007669"/>
    <property type="project" value="UniProtKB-SubCell"/>
</dbReference>
<keyword evidence="6 8" id="KW-1133">Transmembrane helix</keyword>
<keyword evidence="4" id="KW-1003">Cell membrane</keyword>
<dbReference type="InterPro" id="IPR000522">
    <property type="entry name" value="ABC_transptr_permease_BtuC"/>
</dbReference>
<dbReference type="AlphaFoldDB" id="A0AA91J4X1"/>
<feature type="transmembrane region" description="Helical" evidence="8">
    <location>
        <begin position="207"/>
        <end position="229"/>
    </location>
</feature>
<proteinExistence type="inferred from homology"/>
<evidence type="ECO:0000256" key="5">
    <source>
        <dbReference type="ARBA" id="ARBA00022692"/>
    </source>
</evidence>
<dbReference type="PANTHER" id="PTHR30472">
    <property type="entry name" value="FERRIC ENTEROBACTIN TRANSPORT SYSTEM PERMEASE PROTEIN"/>
    <property type="match status" value="1"/>
</dbReference>
<dbReference type="Gene3D" id="1.10.3470.10">
    <property type="entry name" value="ABC transporter involved in vitamin B12 uptake, BtuC"/>
    <property type="match status" value="1"/>
</dbReference>
<keyword evidence="3" id="KW-0813">Transport</keyword>
<keyword evidence="7 8" id="KW-0472">Membrane</keyword>
<dbReference type="FunFam" id="1.10.3470.10:FF:000001">
    <property type="entry name" value="Vitamin B12 ABC transporter permease BtuC"/>
    <property type="match status" value="1"/>
</dbReference>
<evidence type="ECO:0000256" key="1">
    <source>
        <dbReference type="ARBA" id="ARBA00004651"/>
    </source>
</evidence>
<dbReference type="GO" id="GO:0022857">
    <property type="term" value="F:transmembrane transporter activity"/>
    <property type="evidence" value="ECO:0007669"/>
    <property type="project" value="InterPro"/>
</dbReference>
<feature type="transmembrane region" description="Helical" evidence="8">
    <location>
        <begin position="134"/>
        <end position="155"/>
    </location>
</feature>
<feature type="transmembrane region" description="Helical" evidence="8">
    <location>
        <begin position="18"/>
        <end position="39"/>
    </location>
</feature>
<dbReference type="RefSeq" id="WP_065004981.1">
    <property type="nucleotide sequence ID" value="NZ_CP033334.1"/>
</dbReference>
<feature type="transmembrane region" description="Helical" evidence="8">
    <location>
        <begin position="295"/>
        <end position="316"/>
    </location>
</feature>
<accession>A0AA91J4X1</accession>
<keyword evidence="5 8" id="KW-0812">Transmembrane</keyword>
<evidence type="ECO:0000256" key="4">
    <source>
        <dbReference type="ARBA" id="ARBA00022475"/>
    </source>
</evidence>
<evidence type="ECO:0000256" key="8">
    <source>
        <dbReference type="SAM" id="Phobius"/>
    </source>
</evidence>
<dbReference type="SUPFAM" id="SSF81345">
    <property type="entry name" value="ABC transporter involved in vitamin B12 uptake, BtuC"/>
    <property type="match status" value="1"/>
</dbReference>
<comment type="subcellular location">
    <subcellularLocation>
        <location evidence="1">Cell membrane</location>
        <topology evidence="1">Multi-pass membrane protein</topology>
    </subcellularLocation>
</comment>
<comment type="caution">
    <text evidence="9">The sequence shown here is derived from an EMBL/GenBank/DDBJ whole genome shotgun (WGS) entry which is preliminary data.</text>
</comment>
<evidence type="ECO:0000256" key="3">
    <source>
        <dbReference type="ARBA" id="ARBA00022448"/>
    </source>
</evidence>
<dbReference type="InterPro" id="IPR037294">
    <property type="entry name" value="ABC_BtuC-like"/>
</dbReference>
<feature type="transmembrane region" description="Helical" evidence="8">
    <location>
        <begin position="328"/>
        <end position="345"/>
    </location>
</feature>
<organism evidence="9 10">
    <name type="scientific">Rhizobium loti</name>
    <name type="common">Mesorhizobium loti</name>
    <dbReference type="NCBI Taxonomy" id="381"/>
    <lineage>
        <taxon>Bacteria</taxon>
        <taxon>Pseudomonadati</taxon>
        <taxon>Pseudomonadota</taxon>
        <taxon>Alphaproteobacteria</taxon>
        <taxon>Hyphomicrobiales</taxon>
        <taxon>Phyllobacteriaceae</taxon>
        <taxon>Mesorhizobium</taxon>
    </lineage>
</organism>
<name>A0AA91J4X1_RHILI</name>
<feature type="transmembrane region" description="Helical" evidence="8">
    <location>
        <begin position="259"/>
        <end position="283"/>
    </location>
</feature>
<feature type="transmembrane region" description="Helical" evidence="8">
    <location>
        <begin position="109"/>
        <end position="128"/>
    </location>
</feature>
<evidence type="ECO:0000313" key="10">
    <source>
        <dbReference type="Proteomes" id="UP000093737"/>
    </source>
</evidence>
<evidence type="ECO:0000256" key="7">
    <source>
        <dbReference type="ARBA" id="ARBA00023136"/>
    </source>
</evidence>
<sequence length="349" mass="35958">MLLAPGHKSGALSGHKGFALAMVAGMVAVVALVLLSIAYGSTLIPLSDVIGSLGHAVGLHEHQVSGPVGKIVVDLRLPRTILAICVGAGLGMTGALLQTVTRNDLADPFLFGLSSGAAAGAVSVITVFGDSFGIWTLPIAAFTGGILAACIVLLLVARVRGQGPERLILAGLAVSFLFTALTNYLVFAGDQRAAHSVLFWTMGGLGLARWDNVWLGALGAGTIAAYGLWNHRRLDAFLAGESAAESLGVPVARMRRATFLVAAFSTAILVSVAGVIGFVGLMIPHLSRPLAGPLHLRLIASCALFGAVLLLASDLLARTLLPPQELPIGIITSSLGAFFVVTLVVRNRL</sequence>
<comment type="similarity">
    <text evidence="2">Belongs to the binding-protein-dependent transport system permease family. FecCD subfamily.</text>
</comment>
<dbReference type="GO" id="GO:0033214">
    <property type="term" value="P:siderophore-iron import into cell"/>
    <property type="evidence" value="ECO:0007669"/>
    <property type="project" value="TreeGrafter"/>
</dbReference>
<dbReference type="EMBL" id="LYTK01000001">
    <property type="protein sequence ID" value="OBQ72152.1"/>
    <property type="molecule type" value="Genomic_DNA"/>
</dbReference>
<dbReference type="CDD" id="cd06550">
    <property type="entry name" value="TM_ABC_iron-siderophores_like"/>
    <property type="match status" value="1"/>
</dbReference>
<gene>
    <name evidence="9" type="ORF">A8145_04810</name>
</gene>
<dbReference type="Proteomes" id="UP000093737">
    <property type="component" value="Unassembled WGS sequence"/>
</dbReference>
<feature type="transmembrane region" description="Helical" evidence="8">
    <location>
        <begin position="167"/>
        <end position="187"/>
    </location>
</feature>
<evidence type="ECO:0000256" key="6">
    <source>
        <dbReference type="ARBA" id="ARBA00022989"/>
    </source>
</evidence>